<feature type="coiled-coil region" evidence="1">
    <location>
        <begin position="147"/>
        <end position="183"/>
    </location>
</feature>
<reference evidence="2 3" key="1">
    <citation type="journal article" date="2016" name="PLoS ONE">
        <title>Whole Genome Sequence and Comparative Genomics of the Novel Lyme Borreliosis Causing Pathogen, Borrelia mayonii.</title>
        <authorList>
            <person name="Kingry L.C."/>
            <person name="Batra D."/>
            <person name="Replogle A."/>
            <person name="Rowe L.A."/>
            <person name="Pritt B.S."/>
            <person name="Petersen J.M."/>
        </authorList>
    </citation>
    <scope>NUCLEOTIDE SEQUENCE [LARGE SCALE GENOMIC DNA]</scope>
    <source>
        <strain evidence="2 3">MN14-1420</strain>
    </source>
</reference>
<geneLocation type="plasmid" evidence="2 3">
    <name>lp54</name>
</geneLocation>
<keyword evidence="3" id="KW-1185">Reference proteome</keyword>
<name>A0AAC9KVS2_9SPIR</name>
<dbReference type="RefSeq" id="WP_075552763.1">
    <property type="nucleotide sequence ID" value="NZ_CP015795.1"/>
</dbReference>
<sequence>MKKLNLTATTLFCALFIACNIELIKKTKLALESSSKDLKNKILKIKKEATEKGVRFAAFTDSKTGSKVTNGGPALREAKVQAIGETGKFLKTIEKEALKLKETGNSDQFLGMSDLMLEVAESLEEVGITGIKTRVLEDTKSNPINTAERLLEVKVQIENQLEAIKVKQNIENKEKKNNKSKKKK</sequence>
<evidence type="ECO:0000256" key="1">
    <source>
        <dbReference type="SAM" id="Coils"/>
    </source>
</evidence>
<dbReference type="AlphaFoldDB" id="A0AAC9KVS2"/>
<evidence type="ECO:0000313" key="3">
    <source>
        <dbReference type="Proteomes" id="UP000185516"/>
    </source>
</evidence>
<gene>
    <name evidence="2" type="ORF">Bmayo_04360</name>
</gene>
<organism evidence="2 3">
    <name type="scientific">Borreliella mayonii</name>
    <dbReference type="NCBI Taxonomy" id="1674146"/>
    <lineage>
        <taxon>Bacteria</taxon>
        <taxon>Pseudomonadati</taxon>
        <taxon>Spirochaetota</taxon>
        <taxon>Spirochaetia</taxon>
        <taxon>Spirochaetales</taxon>
        <taxon>Borreliaceae</taxon>
        <taxon>Borreliella</taxon>
    </lineage>
</organism>
<evidence type="ECO:0000313" key="2">
    <source>
        <dbReference type="EMBL" id="APT00471.1"/>
    </source>
</evidence>
<dbReference type="InterPro" id="IPR003332">
    <property type="entry name" value="Decorin-bd"/>
</dbReference>
<dbReference type="InterPro" id="IPR038353">
    <property type="entry name" value="Decorin-db_sf"/>
</dbReference>
<dbReference type="PROSITE" id="PS51257">
    <property type="entry name" value="PROKAR_LIPOPROTEIN"/>
    <property type="match status" value="1"/>
</dbReference>
<dbReference type="InterPro" id="IPR053514">
    <property type="entry name" value="Decorin-Binding"/>
</dbReference>
<proteinExistence type="predicted"/>
<dbReference type="Proteomes" id="UP000185516">
    <property type="component" value="Plasmid lp54"/>
</dbReference>
<dbReference type="KEGG" id="bmay:A7X70_06065"/>
<accession>A0AAC9KVS2</accession>
<keyword evidence="2" id="KW-0614">Plasmid</keyword>
<protein>
    <submittedName>
        <fullName evidence="2">Cytochrome D ubiquinol oxidase subunit II</fullName>
    </submittedName>
</protein>
<keyword evidence="1" id="KW-0175">Coiled coil</keyword>
<dbReference type="Pfam" id="PF02352">
    <property type="entry name" value="Decorin_bind"/>
    <property type="match status" value="1"/>
</dbReference>
<dbReference type="NCBIfam" id="NF033720">
    <property type="entry name" value="DbpB"/>
    <property type="match status" value="1"/>
</dbReference>
<dbReference type="Gene3D" id="1.20.1420.40">
    <property type="entry name" value="Decorin-binding protein"/>
    <property type="match status" value="1"/>
</dbReference>
<dbReference type="EMBL" id="CP015795">
    <property type="protein sequence ID" value="APT00471.1"/>
    <property type="molecule type" value="Genomic_DNA"/>
</dbReference>